<name>A0ABT2JWP4_9ACTN</name>
<feature type="compositionally biased region" description="Basic and acidic residues" evidence="1">
    <location>
        <begin position="444"/>
        <end position="466"/>
    </location>
</feature>
<proteinExistence type="predicted"/>
<dbReference type="SUPFAM" id="SSF53822">
    <property type="entry name" value="Periplasmic binding protein-like I"/>
    <property type="match status" value="1"/>
</dbReference>
<keyword evidence="2" id="KW-0812">Transmembrane</keyword>
<protein>
    <submittedName>
        <fullName evidence="3">ABC transporter substrate-binding protein</fullName>
    </submittedName>
</protein>
<dbReference type="EMBL" id="JAJAGO010000009">
    <property type="protein sequence ID" value="MCT2592098.1"/>
    <property type="molecule type" value="Genomic_DNA"/>
</dbReference>
<keyword evidence="4" id="KW-1185">Reference proteome</keyword>
<dbReference type="InterPro" id="IPR028082">
    <property type="entry name" value="Peripla_BP_I"/>
</dbReference>
<dbReference type="Gene3D" id="3.40.50.2300">
    <property type="match status" value="2"/>
</dbReference>
<evidence type="ECO:0000313" key="3">
    <source>
        <dbReference type="EMBL" id="MCT2592098.1"/>
    </source>
</evidence>
<feature type="region of interest" description="Disordered" evidence="1">
    <location>
        <begin position="522"/>
        <end position="561"/>
    </location>
</feature>
<keyword evidence="2" id="KW-0472">Membrane</keyword>
<feature type="transmembrane region" description="Helical" evidence="2">
    <location>
        <begin position="12"/>
        <end position="33"/>
    </location>
</feature>
<feature type="compositionally biased region" description="Basic and acidic residues" evidence="1">
    <location>
        <begin position="541"/>
        <end position="555"/>
    </location>
</feature>
<evidence type="ECO:0000313" key="4">
    <source>
        <dbReference type="Proteomes" id="UP001156389"/>
    </source>
</evidence>
<accession>A0ABT2JWP4</accession>
<reference evidence="3 4" key="1">
    <citation type="submission" date="2021-10" db="EMBL/GenBank/DDBJ databases">
        <title>Streptomyces gossypii sp. nov., isolated from soil collected from cotton field.</title>
        <authorList>
            <person name="Ge X."/>
            <person name="Chen X."/>
            <person name="Liu W."/>
        </authorList>
    </citation>
    <scope>NUCLEOTIDE SEQUENCE [LARGE SCALE GENOMIC DNA]</scope>
    <source>
        <strain evidence="3 4">N2-109</strain>
    </source>
</reference>
<dbReference type="CDD" id="cd06268">
    <property type="entry name" value="PBP1_ABC_transporter_LIVBP-like"/>
    <property type="match status" value="1"/>
</dbReference>
<feature type="region of interest" description="Disordered" evidence="1">
    <location>
        <begin position="433"/>
        <end position="466"/>
    </location>
</feature>
<keyword evidence="2" id="KW-1133">Transmembrane helix</keyword>
<feature type="compositionally biased region" description="Gly residues" evidence="1">
    <location>
        <begin position="530"/>
        <end position="540"/>
    </location>
</feature>
<organism evidence="3 4">
    <name type="scientific">Streptomyces gossypii</name>
    <dbReference type="NCBI Taxonomy" id="2883101"/>
    <lineage>
        <taxon>Bacteria</taxon>
        <taxon>Bacillati</taxon>
        <taxon>Actinomycetota</taxon>
        <taxon>Actinomycetes</taxon>
        <taxon>Kitasatosporales</taxon>
        <taxon>Streptomycetaceae</taxon>
        <taxon>Streptomyces</taxon>
    </lineage>
</organism>
<dbReference type="Proteomes" id="UP001156389">
    <property type="component" value="Unassembled WGS sequence"/>
</dbReference>
<gene>
    <name evidence="3" type="ORF">LHJ74_19690</name>
</gene>
<evidence type="ECO:0000256" key="1">
    <source>
        <dbReference type="SAM" id="MobiDB-lite"/>
    </source>
</evidence>
<sequence>MIERLRKLLLLPVNKLFAGFVCLAVVGGLFYFLDPQLPGDDEKCGKGLEELDGECIGVTEEAFVFDEEIESLVEAVAEENARVRDGWEDPSGGAPRIPYVRVALMMPFTEDDTSAMTMKQIKHGLAGAHAAQLRANEESGLRYQLVLANNGKDLDQWKPVVEQLAGMTGGDTPLVAVMGHPSSTPATQEAADALSARKIPSLGPVLTSPDMSSDYLFKTSASNEHFALALEQYLVQQPGSGEGFLVWDQRKQDNYAENLRQVFMDQFGAEYDLRKRNGSYVGVTGDDAGIPQRFVPVAQKICLTGADTVFFAGRDRDLPPLVTQLAQQASCEHKQEMRIVKVGIGRDPVFTTEETTDKMRKAKITTVTAADVDPRWWEDGKQQPAGYEAFDKVFRGLEREHQLGGPARDDGYAIMYHDAFAVIAQAADESYTAANDTDGQKPAPGDDGKGGDGKGDSDTDKAELRVPTKDDVYNTISNMSVLGTEDGSDCVNCVRGASGTFGFDGDPETDKWPVCRPVPIVEYPERQSGEGEGGGNGEGGSKGKDEQPYRTHEDIFGGECF</sequence>
<dbReference type="RefSeq" id="WP_260219434.1">
    <property type="nucleotide sequence ID" value="NZ_JAJAGO010000009.1"/>
</dbReference>
<evidence type="ECO:0000256" key="2">
    <source>
        <dbReference type="SAM" id="Phobius"/>
    </source>
</evidence>
<comment type="caution">
    <text evidence="3">The sequence shown here is derived from an EMBL/GenBank/DDBJ whole genome shotgun (WGS) entry which is preliminary data.</text>
</comment>